<comment type="caution">
    <text evidence="2">The sequence shown here is derived from an EMBL/GenBank/DDBJ whole genome shotgun (WGS) entry which is preliminary data.</text>
</comment>
<organism evidence="2 3">
    <name type="scientific">Agaricus bisporus var. burnettii</name>
    <dbReference type="NCBI Taxonomy" id="192524"/>
    <lineage>
        <taxon>Eukaryota</taxon>
        <taxon>Fungi</taxon>
        <taxon>Dikarya</taxon>
        <taxon>Basidiomycota</taxon>
        <taxon>Agaricomycotina</taxon>
        <taxon>Agaricomycetes</taxon>
        <taxon>Agaricomycetidae</taxon>
        <taxon>Agaricales</taxon>
        <taxon>Agaricineae</taxon>
        <taxon>Agaricaceae</taxon>
        <taxon>Agaricus</taxon>
    </lineage>
</organism>
<gene>
    <name evidence="2" type="ORF">Agabi119p4_9556</name>
</gene>
<feature type="region of interest" description="Disordered" evidence="1">
    <location>
        <begin position="118"/>
        <end position="155"/>
    </location>
</feature>
<dbReference type="Pfam" id="PF12223">
    <property type="entry name" value="DUF3602"/>
    <property type="match status" value="1"/>
</dbReference>
<accession>A0A8H7C2M6</accession>
<dbReference type="PANTHER" id="PTHR34693:SF1">
    <property type="entry name" value="PROTEIN PAR32"/>
    <property type="match status" value="1"/>
</dbReference>
<feature type="compositionally biased region" description="Basic and acidic residues" evidence="1">
    <location>
        <begin position="226"/>
        <end position="238"/>
    </location>
</feature>
<dbReference type="EMBL" id="JABXXO010000013">
    <property type="protein sequence ID" value="KAF7761564.1"/>
    <property type="molecule type" value="Genomic_DNA"/>
</dbReference>
<dbReference type="AlphaFoldDB" id="A0A8H7C2M6"/>
<feature type="compositionally biased region" description="Polar residues" evidence="1">
    <location>
        <begin position="85"/>
        <end position="99"/>
    </location>
</feature>
<evidence type="ECO:0000313" key="3">
    <source>
        <dbReference type="Proteomes" id="UP000629468"/>
    </source>
</evidence>
<feature type="region of interest" description="Disordered" evidence="1">
    <location>
        <begin position="1"/>
        <end position="20"/>
    </location>
</feature>
<dbReference type="Proteomes" id="UP000629468">
    <property type="component" value="Unassembled WGS sequence"/>
</dbReference>
<feature type="compositionally biased region" description="Basic and acidic residues" evidence="1">
    <location>
        <begin position="63"/>
        <end position="72"/>
    </location>
</feature>
<feature type="region of interest" description="Disordered" evidence="1">
    <location>
        <begin position="63"/>
        <end position="99"/>
    </location>
</feature>
<protein>
    <submittedName>
        <fullName evidence="2">Uncharacterized protein</fullName>
    </submittedName>
</protein>
<evidence type="ECO:0000256" key="1">
    <source>
        <dbReference type="SAM" id="MobiDB-lite"/>
    </source>
</evidence>
<proteinExistence type="predicted"/>
<reference evidence="2 3" key="1">
    <citation type="journal article" name="Sci. Rep.">
        <title>Telomere-to-telomere assembled and centromere annotated genomes of the two main subspecies of the button mushroom Agaricus bisporus reveal especially polymorphic chromosome ends.</title>
        <authorList>
            <person name="Sonnenberg A.S.M."/>
            <person name="Sedaghat-Telgerd N."/>
            <person name="Lavrijssen B."/>
            <person name="Ohm R.A."/>
            <person name="Hendrickx P.M."/>
            <person name="Scholtmeijer K."/>
            <person name="Baars J.J.P."/>
            <person name="van Peer A."/>
        </authorList>
    </citation>
    <scope>NUCLEOTIDE SEQUENCE [LARGE SCALE GENOMIC DNA]</scope>
    <source>
        <strain evidence="2 3">H119_p4</strain>
    </source>
</reference>
<feature type="compositionally biased region" description="Polar residues" evidence="1">
    <location>
        <begin position="196"/>
        <end position="206"/>
    </location>
</feature>
<dbReference type="PANTHER" id="PTHR34693">
    <property type="entry name" value="PROTEIN PAR32"/>
    <property type="match status" value="1"/>
</dbReference>
<evidence type="ECO:0000313" key="2">
    <source>
        <dbReference type="EMBL" id="KAF7761564.1"/>
    </source>
</evidence>
<dbReference type="InterPro" id="IPR053203">
    <property type="entry name" value="Cisplatin_resist-associated"/>
</dbReference>
<dbReference type="InterPro" id="IPR022024">
    <property type="entry name" value="DUF3602"/>
</dbReference>
<feature type="region of interest" description="Disordered" evidence="1">
    <location>
        <begin position="171"/>
        <end position="265"/>
    </location>
</feature>
<sequence length="265" mass="28036">MMAAQQAHAPPSSGASWGKQSLSTLSTRLTSFVSRTLNGTAPTRGTCYEEVCLSSMTTFAISKERSQSRGRDAFASTGRGGVGNIRQTSVTRAEATPSSPAVELIRGRELGNALPATSKLYSTGRGGAGNIRSPSRSHQRDLSQPPTLPTVFDTSKEDIIRNHIYVTEEAPISTGRGGAGNIQSRSQSRGPALDLNNPNPNSTASPKATLPKDPPLNESPSRPVRGRNDEHTTRDPAKDTSAATAGNGRFTYPPTYQATDPEGDN</sequence>
<name>A0A8H7C2M6_AGABI</name>